<gene>
    <name evidence="1" type="ORF">QJV33_07100</name>
</gene>
<proteinExistence type="predicted"/>
<accession>A0ABT6Q8H1</accession>
<organism evidence="1 2">
    <name type="scientific">Commensalibacter nepenthis</name>
    <dbReference type="NCBI Taxonomy" id="3043872"/>
    <lineage>
        <taxon>Bacteria</taxon>
        <taxon>Pseudomonadati</taxon>
        <taxon>Pseudomonadota</taxon>
        <taxon>Alphaproteobacteria</taxon>
        <taxon>Acetobacterales</taxon>
        <taxon>Acetobacteraceae</taxon>
    </lineage>
</organism>
<sequence length="65" mass="7483">MSEDFLQRFGLQTITDKHGILVGFKQTAEKKEDIDHLFILGYLLMLISNNTPTEYIRGFLDGYAD</sequence>
<evidence type="ECO:0000313" key="2">
    <source>
        <dbReference type="Proteomes" id="UP001431775"/>
    </source>
</evidence>
<dbReference type="Proteomes" id="UP001431775">
    <property type="component" value="Unassembled WGS sequence"/>
</dbReference>
<keyword evidence="2" id="KW-1185">Reference proteome</keyword>
<reference evidence="1" key="1">
    <citation type="submission" date="2023-05" db="EMBL/GenBank/DDBJ databases">
        <title>Whole genome sequence of Commensalibacter sp.</title>
        <authorList>
            <person name="Charoenyingcharoen P."/>
            <person name="Yukphan P."/>
        </authorList>
    </citation>
    <scope>NUCLEOTIDE SEQUENCE</scope>
    <source>
        <strain evidence="1">TBRC 10068</strain>
    </source>
</reference>
<evidence type="ECO:0000313" key="1">
    <source>
        <dbReference type="EMBL" id="MDI2113047.1"/>
    </source>
</evidence>
<name>A0ABT6Q8H1_9PROT</name>
<protein>
    <submittedName>
        <fullName evidence="1">Uncharacterized protein</fullName>
    </submittedName>
</protein>
<comment type="caution">
    <text evidence="1">The sequence shown here is derived from an EMBL/GenBank/DDBJ whole genome shotgun (WGS) entry which is preliminary data.</text>
</comment>
<dbReference type="RefSeq" id="WP_281462667.1">
    <property type="nucleotide sequence ID" value="NZ_JASBAN010000001.1"/>
</dbReference>
<dbReference type="EMBL" id="JASBAN010000001">
    <property type="protein sequence ID" value="MDI2113047.1"/>
    <property type="molecule type" value="Genomic_DNA"/>
</dbReference>